<dbReference type="InterPro" id="IPR013785">
    <property type="entry name" value="Aldolase_TIM"/>
</dbReference>
<dbReference type="Gene3D" id="3.20.20.70">
    <property type="entry name" value="Aldolase class I"/>
    <property type="match status" value="1"/>
</dbReference>
<evidence type="ECO:0000313" key="8">
    <source>
        <dbReference type="EMBL" id="EES53747.1"/>
    </source>
</evidence>
<keyword evidence="3" id="KW-0285">Flavoprotein</keyword>
<dbReference type="GO" id="GO:0006221">
    <property type="term" value="P:pyrimidine nucleotide biosynthetic process"/>
    <property type="evidence" value="ECO:0007669"/>
    <property type="project" value="UniProtKB-KW"/>
</dbReference>
<evidence type="ECO:0000256" key="2">
    <source>
        <dbReference type="ARBA" id="ARBA00004725"/>
    </source>
</evidence>
<name>C6HUG9_9BACT</name>
<evidence type="ECO:0000259" key="7">
    <source>
        <dbReference type="Pfam" id="PF01180"/>
    </source>
</evidence>
<dbReference type="InterPro" id="IPR005720">
    <property type="entry name" value="Dihydroorotate_DH_cat"/>
</dbReference>
<proteinExistence type="predicted"/>
<organism evidence="8 9">
    <name type="scientific">Leptospirillum ferrodiazotrophum</name>
    <dbReference type="NCBI Taxonomy" id="412449"/>
    <lineage>
        <taxon>Bacteria</taxon>
        <taxon>Pseudomonadati</taxon>
        <taxon>Nitrospirota</taxon>
        <taxon>Nitrospiria</taxon>
        <taxon>Nitrospirales</taxon>
        <taxon>Nitrospiraceae</taxon>
        <taxon>Leptospirillum</taxon>
    </lineage>
</organism>
<dbReference type="EMBL" id="GG693855">
    <property type="protein sequence ID" value="EES53747.1"/>
    <property type="molecule type" value="Genomic_DNA"/>
</dbReference>
<dbReference type="PANTHER" id="PTHR48109:SF1">
    <property type="entry name" value="DIHYDROOROTATE DEHYDROGENASE (FUMARATE)"/>
    <property type="match status" value="1"/>
</dbReference>
<dbReference type="PANTHER" id="PTHR48109">
    <property type="entry name" value="DIHYDROOROTATE DEHYDROGENASE (QUINONE), MITOCHONDRIAL-RELATED"/>
    <property type="match status" value="1"/>
</dbReference>
<dbReference type="SUPFAM" id="SSF51395">
    <property type="entry name" value="FMN-linked oxidoreductases"/>
    <property type="match status" value="1"/>
</dbReference>
<sequence>MQIPDPVYDINKSYDDNYREGPVFHGRIPATIPNPPPVSFLGIPANSRLGIPAGPLLNSEWIGFYAKMGFDLLVYKTVRTHPHPSYPAPNCLYVSVSGDLTPEVLNTPLIGIPQIEPASMREITITNSFGMPSQDPSVWQKDVELSRSLIGKGQVLIVSVVGTEREGESIAENFTRAAKMAVEAGAMAIEMNFSCPNVKGTEGQIFQDPSAAGSIAQKVRAGIGTNVPLIAKVGYIGSAQAAGELVSAIGPFVDAIAAINTLSATIINPEGRPALPGPGREKSGVCGNGIRTAALGVVSRLSQEVRARKLPVALVAVGGLMTVEDIDLALSSGADFAMSATGAMWDPFLAYHMKQQNLREGLRR</sequence>
<evidence type="ECO:0000256" key="1">
    <source>
        <dbReference type="ARBA" id="ARBA00001917"/>
    </source>
</evidence>
<keyword evidence="5" id="KW-0665">Pyrimidine biosynthesis</keyword>
<dbReference type="GO" id="GO:0005737">
    <property type="term" value="C:cytoplasm"/>
    <property type="evidence" value="ECO:0007669"/>
    <property type="project" value="InterPro"/>
</dbReference>
<dbReference type="Pfam" id="PF01180">
    <property type="entry name" value="DHO_dh"/>
    <property type="match status" value="1"/>
</dbReference>
<comment type="pathway">
    <text evidence="2">Pyrimidine metabolism; UMP biosynthesis via de novo pathway.</text>
</comment>
<keyword evidence="6" id="KW-0560">Oxidoreductase</keyword>
<comment type="cofactor">
    <cofactor evidence="1">
        <name>FMN</name>
        <dbReference type="ChEBI" id="CHEBI:58210"/>
    </cofactor>
</comment>
<dbReference type="InterPro" id="IPR050074">
    <property type="entry name" value="DHO_dehydrogenase"/>
</dbReference>
<dbReference type="AlphaFoldDB" id="C6HUG9"/>
<dbReference type="GO" id="GO:0006207">
    <property type="term" value="P:'de novo' pyrimidine nucleobase biosynthetic process"/>
    <property type="evidence" value="ECO:0007669"/>
    <property type="project" value="TreeGrafter"/>
</dbReference>
<evidence type="ECO:0000256" key="5">
    <source>
        <dbReference type="ARBA" id="ARBA00022975"/>
    </source>
</evidence>
<evidence type="ECO:0000256" key="4">
    <source>
        <dbReference type="ARBA" id="ARBA00022643"/>
    </source>
</evidence>
<feature type="domain" description="Dihydroorotate dehydrogenase catalytic" evidence="7">
    <location>
        <begin position="125"/>
        <end position="355"/>
    </location>
</feature>
<accession>C6HUG9</accession>
<keyword evidence="4" id="KW-0288">FMN</keyword>
<dbReference type="GO" id="GO:0004152">
    <property type="term" value="F:dihydroorotate dehydrogenase activity"/>
    <property type="evidence" value="ECO:0007669"/>
    <property type="project" value="TreeGrafter"/>
</dbReference>
<gene>
    <name evidence="8" type="ORF">UBAL3_57480003</name>
</gene>
<protein>
    <submittedName>
        <fullName evidence="8">Dihydroorotate dehydrogenase</fullName>
    </submittedName>
</protein>
<evidence type="ECO:0000256" key="6">
    <source>
        <dbReference type="ARBA" id="ARBA00023002"/>
    </source>
</evidence>
<dbReference type="Proteomes" id="UP000009374">
    <property type="component" value="Unassembled WGS sequence"/>
</dbReference>
<evidence type="ECO:0000256" key="3">
    <source>
        <dbReference type="ARBA" id="ARBA00022630"/>
    </source>
</evidence>
<reference evidence="8 9" key="1">
    <citation type="journal article" date="2009" name="Appl. Environ. Microbiol.">
        <title>Community genomic and proteomic analyses of chemoautotrophic iron-oxidizing "Leptospirillum rubarum" (Group II) and "Leptospirillum ferrodiazotrophum" (Group III) bacteria in acid mine drainage biofilms.</title>
        <authorList>
            <person name="Goltsman D.S."/>
            <person name="Denef V.J."/>
            <person name="Singer S.W."/>
            <person name="VerBerkmoes N.C."/>
            <person name="Lefsrud M."/>
            <person name="Mueller R.S."/>
            <person name="Dick G.J."/>
            <person name="Sun C.L."/>
            <person name="Wheeler K.E."/>
            <person name="Zemla A."/>
            <person name="Baker B.J."/>
            <person name="Hauser L."/>
            <person name="Land M."/>
            <person name="Shah M.B."/>
            <person name="Thelen M.P."/>
            <person name="Hettich R.L."/>
            <person name="Banfield J.F."/>
        </authorList>
    </citation>
    <scope>NUCLEOTIDE SEQUENCE [LARGE SCALE GENOMIC DNA]</scope>
</reference>
<evidence type="ECO:0000313" key="9">
    <source>
        <dbReference type="Proteomes" id="UP000009374"/>
    </source>
</evidence>
<keyword evidence="9" id="KW-1185">Reference proteome</keyword>